<dbReference type="GO" id="GO:0003735">
    <property type="term" value="F:structural constituent of ribosome"/>
    <property type="evidence" value="ECO:0007669"/>
    <property type="project" value="InterPro"/>
</dbReference>
<dbReference type="GO" id="GO:1990904">
    <property type="term" value="C:ribonucleoprotein complex"/>
    <property type="evidence" value="ECO:0007669"/>
    <property type="project" value="UniProtKB-KW"/>
</dbReference>
<dbReference type="InterPro" id="IPR001648">
    <property type="entry name" value="Ribosomal_bS18"/>
</dbReference>
<dbReference type="GO" id="GO:0006412">
    <property type="term" value="P:translation"/>
    <property type="evidence" value="ECO:0007669"/>
    <property type="project" value="InterPro"/>
</dbReference>
<evidence type="ECO:0000313" key="4">
    <source>
        <dbReference type="EMBL" id="GMG49706.1"/>
    </source>
</evidence>
<dbReference type="InterPro" id="IPR036870">
    <property type="entry name" value="Ribosomal_bS18_sf"/>
</dbReference>
<keyword evidence="2" id="KW-0687">Ribonucleoprotein</keyword>
<dbReference type="Gene3D" id="4.10.640.10">
    <property type="entry name" value="Ribosomal protein S18"/>
    <property type="match status" value="1"/>
</dbReference>
<dbReference type="Pfam" id="PF01084">
    <property type="entry name" value="Ribosomal_S18"/>
    <property type="match status" value="1"/>
</dbReference>
<gene>
    <name evidence="4" type="ORF">Amon01_000713500</name>
</gene>
<sequence>MQRFSPVIKRCISTSGKKTASSGSSISSAFNLLKADQENVQAQLEREKSATLDPSFVPGFYNKTTYDPFDFSIASLRYQGKLNRLNHAQFMQNSSFNAPEINPGDFFCLPHLLSKYLSTSGMILHSSVTGLKPQKQRAMAKAIKRARAFGYLSSVGRDVVFAAKRGRSL</sequence>
<accession>A0A9W7DIE3</accession>
<comment type="caution">
    <text evidence="4">The sequence shown here is derived from an EMBL/GenBank/DDBJ whole genome shotgun (WGS) entry which is preliminary data.</text>
</comment>
<dbReference type="Proteomes" id="UP001165063">
    <property type="component" value="Unassembled WGS sequence"/>
</dbReference>
<protein>
    <recommendedName>
        <fullName evidence="3">Small ribosomal subunit protein bS18m</fullName>
    </recommendedName>
</protein>
<dbReference type="EMBL" id="BSXU01005013">
    <property type="protein sequence ID" value="GMG49706.1"/>
    <property type="molecule type" value="Genomic_DNA"/>
</dbReference>
<dbReference type="OrthoDB" id="21463at2759"/>
<reference evidence="4" key="1">
    <citation type="submission" date="2023-04" db="EMBL/GenBank/DDBJ databases">
        <title>Ambrosiozyma monospora NBRC 1965.</title>
        <authorList>
            <person name="Ichikawa N."/>
            <person name="Sato H."/>
            <person name="Tonouchi N."/>
        </authorList>
    </citation>
    <scope>NUCLEOTIDE SEQUENCE</scope>
    <source>
        <strain evidence="4">NBRC 1965</strain>
    </source>
</reference>
<evidence type="ECO:0000313" key="5">
    <source>
        <dbReference type="Proteomes" id="UP001165063"/>
    </source>
</evidence>
<keyword evidence="1" id="KW-0689">Ribosomal protein</keyword>
<dbReference type="AlphaFoldDB" id="A0A9W7DIE3"/>
<evidence type="ECO:0000256" key="3">
    <source>
        <dbReference type="ARBA" id="ARBA00035264"/>
    </source>
</evidence>
<organism evidence="4 5">
    <name type="scientific">Ambrosiozyma monospora</name>
    <name type="common">Yeast</name>
    <name type="synonym">Endomycopsis monosporus</name>
    <dbReference type="NCBI Taxonomy" id="43982"/>
    <lineage>
        <taxon>Eukaryota</taxon>
        <taxon>Fungi</taxon>
        <taxon>Dikarya</taxon>
        <taxon>Ascomycota</taxon>
        <taxon>Saccharomycotina</taxon>
        <taxon>Pichiomycetes</taxon>
        <taxon>Pichiales</taxon>
        <taxon>Pichiaceae</taxon>
        <taxon>Ambrosiozyma</taxon>
    </lineage>
</organism>
<evidence type="ECO:0000256" key="1">
    <source>
        <dbReference type="ARBA" id="ARBA00022980"/>
    </source>
</evidence>
<name>A0A9W7DIE3_AMBMO</name>
<evidence type="ECO:0000256" key="2">
    <source>
        <dbReference type="ARBA" id="ARBA00023274"/>
    </source>
</evidence>
<dbReference type="GO" id="GO:0005840">
    <property type="term" value="C:ribosome"/>
    <property type="evidence" value="ECO:0007669"/>
    <property type="project" value="UniProtKB-KW"/>
</dbReference>
<keyword evidence="5" id="KW-1185">Reference proteome</keyword>
<dbReference type="SUPFAM" id="SSF46911">
    <property type="entry name" value="Ribosomal protein S18"/>
    <property type="match status" value="1"/>
</dbReference>
<proteinExistence type="predicted"/>